<dbReference type="Pfam" id="PF13927">
    <property type="entry name" value="Ig_3"/>
    <property type="match status" value="1"/>
</dbReference>
<dbReference type="InterPro" id="IPR013098">
    <property type="entry name" value="Ig_I-set"/>
</dbReference>
<dbReference type="SMART" id="SM00408">
    <property type="entry name" value="IGc2"/>
    <property type="match status" value="2"/>
</dbReference>
<dbReference type="eggNOG" id="KOG3510">
    <property type="taxonomic scope" value="Eukaryota"/>
</dbReference>
<dbReference type="GO" id="GO:0070593">
    <property type="term" value="P:dendrite self-avoidance"/>
    <property type="evidence" value="ECO:0007669"/>
    <property type="project" value="TreeGrafter"/>
</dbReference>
<proteinExistence type="predicted"/>
<dbReference type="Gene3D" id="2.60.40.10">
    <property type="entry name" value="Immunoglobulins"/>
    <property type="match status" value="2"/>
</dbReference>
<dbReference type="FunFam" id="2.60.40.10:FF:002402">
    <property type="entry name" value="Zwei Ig domain protein zig-4"/>
    <property type="match status" value="1"/>
</dbReference>
<organism evidence="6">
    <name type="scientific">Caenorhabditis brenneri</name>
    <name type="common">Nematode worm</name>
    <dbReference type="NCBI Taxonomy" id="135651"/>
    <lineage>
        <taxon>Eukaryota</taxon>
        <taxon>Metazoa</taxon>
        <taxon>Ecdysozoa</taxon>
        <taxon>Nematoda</taxon>
        <taxon>Chromadorea</taxon>
        <taxon>Rhabditida</taxon>
        <taxon>Rhabditina</taxon>
        <taxon>Rhabditomorpha</taxon>
        <taxon>Rhabditoidea</taxon>
        <taxon>Rhabditidae</taxon>
        <taxon>Peloderinae</taxon>
        <taxon>Caenorhabditis</taxon>
    </lineage>
</organism>
<protein>
    <recommendedName>
        <fullName evidence="4">Ig-like domain-containing protein</fullName>
    </recommendedName>
</protein>
<accession>G0MYL1</accession>
<feature type="domain" description="Ig-like" evidence="4">
    <location>
        <begin position="43"/>
        <end position="145"/>
    </location>
</feature>
<keyword evidence="2" id="KW-0393">Immunoglobulin domain</keyword>
<dbReference type="HOGENOM" id="CLU_072416_1_0_1"/>
<dbReference type="InterPro" id="IPR007110">
    <property type="entry name" value="Ig-like_dom"/>
</dbReference>
<dbReference type="AlphaFoldDB" id="G0MYL1"/>
<dbReference type="CDD" id="cd00096">
    <property type="entry name" value="Ig"/>
    <property type="match status" value="1"/>
</dbReference>
<evidence type="ECO:0000313" key="5">
    <source>
        <dbReference type="EMBL" id="EGT47480.1"/>
    </source>
</evidence>
<dbReference type="Proteomes" id="UP000008068">
    <property type="component" value="Unassembled WGS sequence"/>
</dbReference>
<name>G0MYL1_CAEBE</name>
<reference evidence="6" key="1">
    <citation type="submission" date="2011-07" db="EMBL/GenBank/DDBJ databases">
        <authorList>
            <consortium name="Caenorhabditis brenneri Sequencing and Analysis Consortium"/>
            <person name="Wilson R.K."/>
        </authorList>
    </citation>
    <scope>NUCLEOTIDE SEQUENCE [LARGE SCALE GENOMIC DNA]</scope>
    <source>
        <strain evidence="6">PB2801</strain>
    </source>
</reference>
<dbReference type="STRING" id="135651.G0MYL1"/>
<dbReference type="InParanoid" id="G0MYL1"/>
<dbReference type="GO" id="GO:0005886">
    <property type="term" value="C:plasma membrane"/>
    <property type="evidence" value="ECO:0007669"/>
    <property type="project" value="TreeGrafter"/>
</dbReference>
<keyword evidence="6" id="KW-1185">Reference proteome</keyword>
<dbReference type="PANTHER" id="PTHR10075:SF101">
    <property type="entry name" value="ZWEI IG DOMAIN PROTEIN ZIG-3"/>
    <property type="match status" value="1"/>
</dbReference>
<dbReference type="SUPFAM" id="SSF48726">
    <property type="entry name" value="Immunoglobulin"/>
    <property type="match status" value="2"/>
</dbReference>
<keyword evidence="1" id="KW-0677">Repeat</keyword>
<evidence type="ECO:0000259" key="4">
    <source>
        <dbReference type="PROSITE" id="PS50835"/>
    </source>
</evidence>
<evidence type="ECO:0000256" key="2">
    <source>
        <dbReference type="ARBA" id="ARBA00023319"/>
    </source>
</evidence>
<dbReference type="InterPro" id="IPR003598">
    <property type="entry name" value="Ig_sub2"/>
</dbReference>
<dbReference type="InterPro" id="IPR003599">
    <property type="entry name" value="Ig_sub"/>
</dbReference>
<gene>
    <name evidence="5" type="ORF">CAEBREN_19410</name>
</gene>
<dbReference type="InterPro" id="IPR036179">
    <property type="entry name" value="Ig-like_dom_sf"/>
</dbReference>
<dbReference type="GO" id="GO:0030424">
    <property type="term" value="C:axon"/>
    <property type="evidence" value="ECO:0007669"/>
    <property type="project" value="TreeGrafter"/>
</dbReference>
<dbReference type="EMBL" id="GL379820">
    <property type="protein sequence ID" value="EGT47480.1"/>
    <property type="molecule type" value="Genomic_DNA"/>
</dbReference>
<feature type="domain" description="Ig-like" evidence="4">
    <location>
        <begin position="161"/>
        <end position="245"/>
    </location>
</feature>
<dbReference type="OrthoDB" id="6138780at2759"/>
<dbReference type="GO" id="GO:0098632">
    <property type="term" value="F:cell-cell adhesion mediator activity"/>
    <property type="evidence" value="ECO:0007669"/>
    <property type="project" value="TreeGrafter"/>
</dbReference>
<dbReference type="PANTHER" id="PTHR10075">
    <property type="entry name" value="BASIGIN RELATED"/>
    <property type="match status" value="1"/>
</dbReference>
<evidence type="ECO:0000313" key="6">
    <source>
        <dbReference type="Proteomes" id="UP000008068"/>
    </source>
</evidence>
<evidence type="ECO:0000256" key="3">
    <source>
        <dbReference type="SAM" id="SignalP"/>
    </source>
</evidence>
<dbReference type="Pfam" id="PF07679">
    <property type="entry name" value="I-set"/>
    <property type="match status" value="1"/>
</dbReference>
<dbReference type="GO" id="GO:0007156">
    <property type="term" value="P:homophilic cell adhesion via plasma membrane adhesion molecules"/>
    <property type="evidence" value="ECO:0007669"/>
    <property type="project" value="TreeGrafter"/>
</dbReference>
<keyword evidence="3" id="KW-0732">Signal</keyword>
<dbReference type="InterPro" id="IPR013783">
    <property type="entry name" value="Ig-like_fold"/>
</dbReference>
<dbReference type="PROSITE" id="PS50835">
    <property type="entry name" value="IG_LIKE"/>
    <property type="match status" value="2"/>
</dbReference>
<sequence>MKSIFLLAIAHAAVLVSSYDINFAQSYDNDAIENERQFLTLDPDLEFIQKLKNTNGSISKPIILTCKVYSTPTVSFTWEKDGEKIQGGIEVNVLEKGFNSGKYTTQSEVTTSVYTIMCPNSAKSGEYSCMANNGHKMIRSEAIVQIDGEREDCPNFSNTKPSIIQFTDTRSEMESNTATLLCRTNMRARYTWIFKNRELNSEEYIILPNGDLFIENLSSEDMGTYTCVAKNAYGESRQDAFLNVTKSVN</sequence>
<dbReference type="SMART" id="SM00409">
    <property type="entry name" value="IG"/>
    <property type="match status" value="2"/>
</dbReference>
<feature type="chain" id="PRO_5003404907" description="Ig-like domain-containing protein" evidence="3">
    <location>
        <begin position="19"/>
        <end position="249"/>
    </location>
</feature>
<evidence type="ECO:0000256" key="1">
    <source>
        <dbReference type="ARBA" id="ARBA00022737"/>
    </source>
</evidence>
<dbReference type="GO" id="GO:0007411">
    <property type="term" value="P:axon guidance"/>
    <property type="evidence" value="ECO:0007669"/>
    <property type="project" value="TreeGrafter"/>
</dbReference>
<feature type="signal peptide" evidence="3">
    <location>
        <begin position="1"/>
        <end position="18"/>
    </location>
</feature>